<sequence length="69" mass="8065">MAAAFFYGTLLHPEILKRVIGHDGSYLQIRPALLLDYTRHKINVDEQYIVVVQLYHSHSMNCRVQIIRV</sequence>
<dbReference type="Proteomes" id="UP001194468">
    <property type="component" value="Unassembled WGS sequence"/>
</dbReference>
<reference evidence="1" key="2">
    <citation type="journal article" date="2020" name="Nat. Commun.">
        <title>Large-scale genome sequencing of mycorrhizal fungi provides insights into the early evolution of symbiotic traits.</title>
        <authorList>
            <person name="Miyauchi S."/>
            <person name="Kiss E."/>
            <person name="Kuo A."/>
            <person name="Drula E."/>
            <person name="Kohler A."/>
            <person name="Sanchez-Garcia M."/>
            <person name="Morin E."/>
            <person name="Andreopoulos B."/>
            <person name="Barry K.W."/>
            <person name="Bonito G."/>
            <person name="Buee M."/>
            <person name="Carver A."/>
            <person name="Chen C."/>
            <person name="Cichocki N."/>
            <person name="Clum A."/>
            <person name="Culley D."/>
            <person name="Crous P.W."/>
            <person name="Fauchery L."/>
            <person name="Girlanda M."/>
            <person name="Hayes R.D."/>
            <person name="Keri Z."/>
            <person name="LaButti K."/>
            <person name="Lipzen A."/>
            <person name="Lombard V."/>
            <person name="Magnuson J."/>
            <person name="Maillard F."/>
            <person name="Murat C."/>
            <person name="Nolan M."/>
            <person name="Ohm R.A."/>
            <person name="Pangilinan J."/>
            <person name="Pereira M.F."/>
            <person name="Perotto S."/>
            <person name="Peter M."/>
            <person name="Pfister S."/>
            <person name="Riley R."/>
            <person name="Sitrit Y."/>
            <person name="Stielow J.B."/>
            <person name="Szollosi G."/>
            <person name="Zifcakova L."/>
            <person name="Stursova M."/>
            <person name="Spatafora J.W."/>
            <person name="Tedersoo L."/>
            <person name="Vaario L.M."/>
            <person name="Yamada A."/>
            <person name="Yan M."/>
            <person name="Wang P."/>
            <person name="Xu J."/>
            <person name="Bruns T."/>
            <person name="Baldrian P."/>
            <person name="Vilgalys R."/>
            <person name="Dunand C."/>
            <person name="Henrissat B."/>
            <person name="Grigoriev I.V."/>
            <person name="Hibbett D."/>
            <person name="Nagy L.G."/>
            <person name="Martin F.M."/>
        </authorList>
    </citation>
    <scope>NUCLEOTIDE SEQUENCE</scope>
    <source>
        <strain evidence="1">BED1</strain>
    </source>
</reference>
<gene>
    <name evidence="1" type="ORF">L210DRAFT_3536793</name>
</gene>
<organism evidence="1 2">
    <name type="scientific">Boletus edulis BED1</name>
    <dbReference type="NCBI Taxonomy" id="1328754"/>
    <lineage>
        <taxon>Eukaryota</taxon>
        <taxon>Fungi</taxon>
        <taxon>Dikarya</taxon>
        <taxon>Basidiomycota</taxon>
        <taxon>Agaricomycotina</taxon>
        <taxon>Agaricomycetes</taxon>
        <taxon>Agaricomycetidae</taxon>
        <taxon>Boletales</taxon>
        <taxon>Boletineae</taxon>
        <taxon>Boletaceae</taxon>
        <taxon>Boletoideae</taxon>
        <taxon>Boletus</taxon>
    </lineage>
</organism>
<protein>
    <submittedName>
        <fullName evidence="1">Uncharacterized protein</fullName>
    </submittedName>
</protein>
<accession>A0AAD4BXI1</accession>
<dbReference type="AlphaFoldDB" id="A0AAD4BXI1"/>
<evidence type="ECO:0000313" key="2">
    <source>
        <dbReference type="Proteomes" id="UP001194468"/>
    </source>
</evidence>
<keyword evidence="2" id="KW-1185">Reference proteome</keyword>
<dbReference type="Gene3D" id="3.10.490.10">
    <property type="entry name" value="Gamma-glutamyl cyclotransferase-like"/>
    <property type="match status" value="1"/>
</dbReference>
<comment type="caution">
    <text evidence="1">The sequence shown here is derived from an EMBL/GenBank/DDBJ whole genome shotgun (WGS) entry which is preliminary data.</text>
</comment>
<name>A0AAD4BXI1_BOLED</name>
<proteinExistence type="predicted"/>
<reference evidence="1" key="1">
    <citation type="submission" date="2019-10" db="EMBL/GenBank/DDBJ databases">
        <authorList>
            <consortium name="DOE Joint Genome Institute"/>
            <person name="Kuo A."/>
            <person name="Miyauchi S."/>
            <person name="Kiss E."/>
            <person name="Drula E."/>
            <person name="Kohler A."/>
            <person name="Sanchez-Garcia M."/>
            <person name="Andreopoulos B."/>
            <person name="Barry K.W."/>
            <person name="Bonito G."/>
            <person name="Buee M."/>
            <person name="Carver A."/>
            <person name="Chen C."/>
            <person name="Cichocki N."/>
            <person name="Clum A."/>
            <person name="Culley D."/>
            <person name="Crous P.W."/>
            <person name="Fauchery L."/>
            <person name="Girlanda M."/>
            <person name="Hayes R."/>
            <person name="Keri Z."/>
            <person name="LaButti K."/>
            <person name="Lipzen A."/>
            <person name="Lombard V."/>
            <person name="Magnuson J."/>
            <person name="Maillard F."/>
            <person name="Morin E."/>
            <person name="Murat C."/>
            <person name="Nolan M."/>
            <person name="Ohm R."/>
            <person name="Pangilinan J."/>
            <person name="Pereira M."/>
            <person name="Perotto S."/>
            <person name="Peter M."/>
            <person name="Riley R."/>
            <person name="Sitrit Y."/>
            <person name="Stielow B."/>
            <person name="Szollosi G."/>
            <person name="Zifcakova L."/>
            <person name="Stursova M."/>
            <person name="Spatafora J.W."/>
            <person name="Tedersoo L."/>
            <person name="Vaario L.-M."/>
            <person name="Yamada A."/>
            <person name="Yan M."/>
            <person name="Wang P."/>
            <person name="Xu J."/>
            <person name="Bruns T."/>
            <person name="Baldrian P."/>
            <person name="Vilgalys R."/>
            <person name="Henrissat B."/>
            <person name="Grigoriev I.V."/>
            <person name="Hibbett D."/>
            <person name="Nagy L.G."/>
            <person name="Martin F.M."/>
        </authorList>
    </citation>
    <scope>NUCLEOTIDE SEQUENCE</scope>
    <source>
        <strain evidence="1">BED1</strain>
    </source>
</reference>
<evidence type="ECO:0000313" key="1">
    <source>
        <dbReference type="EMBL" id="KAF8442491.1"/>
    </source>
</evidence>
<dbReference type="EMBL" id="WHUW01000009">
    <property type="protein sequence ID" value="KAF8442491.1"/>
    <property type="molecule type" value="Genomic_DNA"/>
</dbReference>